<gene>
    <name evidence="2" type="ORF">FWK35_00001930</name>
</gene>
<dbReference type="Pfam" id="PF00415">
    <property type="entry name" value="RCC1"/>
    <property type="match status" value="2"/>
</dbReference>
<name>A0A6G0Z0H0_APHCR</name>
<evidence type="ECO:0000313" key="2">
    <source>
        <dbReference type="EMBL" id="KAF0764039.1"/>
    </source>
</evidence>
<feature type="repeat" description="RCC1" evidence="1">
    <location>
        <begin position="50"/>
        <end position="108"/>
    </location>
</feature>
<dbReference type="OrthoDB" id="70707at2759"/>
<feature type="repeat" description="RCC1" evidence="1">
    <location>
        <begin position="392"/>
        <end position="442"/>
    </location>
</feature>
<dbReference type="EMBL" id="VUJU01001735">
    <property type="protein sequence ID" value="KAF0764039.1"/>
    <property type="molecule type" value="Genomic_DNA"/>
</dbReference>
<dbReference type="PRINTS" id="PR00633">
    <property type="entry name" value="RCCNDNSATION"/>
</dbReference>
<dbReference type="InterPro" id="IPR009091">
    <property type="entry name" value="RCC1/BLIP-II"/>
</dbReference>
<dbReference type="InterPro" id="IPR053035">
    <property type="entry name" value="Mitochondrial_GEF_domain"/>
</dbReference>
<dbReference type="Gene3D" id="2.130.10.30">
    <property type="entry name" value="Regulator of chromosome condensation 1/beta-lactamase-inhibitor protein II"/>
    <property type="match status" value="3"/>
</dbReference>
<evidence type="ECO:0000256" key="1">
    <source>
        <dbReference type="PROSITE-ProRule" id="PRU00235"/>
    </source>
</evidence>
<dbReference type="GO" id="GO:0070131">
    <property type="term" value="P:positive regulation of mitochondrial translation"/>
    <property type="evidence" value="ECO:0007669"/>
    <property type="project" value="TreeGrafter"/>
</dbReference>
<dbReference type="PANTHER" id="PTHR46337:SF1">
    <property type="entry name" value="RCC1-LIKE G EXCHANGING FACTOR-LIKE PROTEIN"/>
    <property type="match status" value="1"/>
</dbReference>
<dbReference type="SUPFAM" id="SSF50985">
    <property type="entry name" value="RCC1/BLIP-II"/>
    <property type="match status" value="1"/>
</dbReference>
<feature type="non-terminal residue" evidence="2">
    <location>
        <position position="575"/>
    </location>
</feature>
<dbReference type="GO" id="GO:0005743">
    <property type="term" value="C:mitochondrial inner membrane"/>
    <property type="evidence" value="ECO:0007669"/>
    <property type="project" value="TreeGrafter"/>
</dbReference>
<feature type="repeat" description="RCC1" evidence="1">
    <location>
        <begin position="334"/>
        <end position="391"/>
    </location>
</feature>
<dbReference type="PANTHER" id="PTHR46337">
    <property type="entry name" value="RCC1-LIKE G EXCHANGING FACTOR-LIKE PROTEIN"/>
    <property type="match status" value="1"/>
</dbReference>
<dbReference type="Pfam" id="PF13540">
    <property type="entry name" value="RCC1_2"/>
    <property type="match status" value="3"/>
</dbReference>
<feature type="repeat" description="RCC1" evidence="1">
    <location>
        <begin position="280"/>
        <end position="333"/>
    </location>
</feature>
<dbReference type="PROSITE" id="PS50012">
    <property type="entry name" value="RCC1_3"/>
    <property type="match status" value="6"/>
</dbReference>
<dbReference type="AlphaFoldDB" id="A0A6G0Z0H0"/>
<feature type="repeat" description="RCC1" evidence="1">
    <location>
        <begin position="111"/>
        <end position="171"/>
    </location>
</feature>
<comment type="caution">
    <text evidence="2">The sequence shown here is derived from an EMBL/GenBank/DDBJ whole genome shotgun (WGS) entry which is preliminary data.</text>
</comment>
<sequence>MSIRLSSKLFHLLKKTSCALCSKRCFGVKINSEDVDPFMAPYSESPKDQQRLYVWGMAEHGALGDLKIRSRERQIQFIYRPVRLRFSYSHKIKDLACGYGFTVYAVESNQYKLFGCGLNTDSQIGYHDPRRGHPLGLILATVPIQLPLKEPNTKIKAVAAGRAHTLVLTNTEGVYALGSNCYGQCGRKIIENEDYSKLRNMNNIKLNDGISKIICGQDHSLFITKTGKVYACGWGADGQTGLGHYNNESQPTIVEGDIKDEKIVKVVSSADCVLALNDQGDVFGWGNSEYGQLLLDSDKYQVNTPRKLLLNKAVGKIIDIGATGSSCIALNDEGVVFVWGFGILGKGPDMNQSREPTPIPPILFGRNQFNPETQVKSVYGGVFHMAAITSEGNLYTWGKNKWGQLGLGHIKDQYFPLQLVLLLNVCSDFSIDSLECSELTNSNDNIKYARQNTSDNNEWHLIESIDLMSVPLYSGPVSLQELKRIEVNGDKILKLKTKKFSSMNKKKYLSSTTNKSSIILKNFKYPKKQEKNYNPSVFMNIDKIEQMKQISPNDIVKHKRNINNMNEWITKYNNS</sequence>
<reference evidence="2 3" key="1">
    <citation type="submission" date="2019-08" db="EMBL/GenBank/DDBJ databases">
        <title>Whole genome of Aphis craccivora.</title>
        <authorList>
            <person name="Voronova N.V."/>
            <person name="Shulinski R.S."/>
            <person name="Bandarenka Y.V."/>
            <person name="Zhorov D.G."/>
            <person name="Warner D."/>
        </authorList>
    </citation>
    <scope>NUCLEOTIDE SEQUENCE [LARGE SCALE GENOMIC DNA]</scope>
    <source>
        <strain evidence="2">180601</strain>
        <tissue evidence="2">Whole Body</tissue>
    </source>
</reference>
<proteinExistence type="predicted"/>
<evidence type="ECO:0000313" key="3">
    <source>
        <dbReference type="Proteomes" id="UP000478052"/>
    </source>
</evidence>
<dbReference type="InterPro" id="IPR000408">
    <property type="entry name" value="Reg_chr_condens"/>
</dbReference>
<dbReference type="Proteomes" id="UP000478052">
    <property type="component" value="Unassembled WGS sequence"/>
</dbReference>
<protein>
    <submittedName>
        <fullName evidence="2">RCC1-like G exchanging factor-like protein</fullName>
    </submittedName>
</protein>
<dbReference type="GO" id="GO:0005085">
    <property type="term" value="F:guanyl-nucleotide exchange factor activity"/>
    <property type="evidence" value="ECO:0007669"/>
    <property type="project" value="TreeGrafter"/>
</dbReference>
<organism evidence="2 3">
    <name type="scientific">Aphis craccivora</name>
    <name type="common">Cowpea aphid</name>
    <dbReference type="NCBI Taxonomy" id="307492"/>
    <lineage>
        <taxon>Eukaryota</taxon>
        <taxon>Metazoa</taxon>
        <taxon>Ecdysozoa</taxon>
        <taxon>Arthropoda</taxon>
        <taxon>Hexapoda</taxon>
        <taxon>Insecta</taxon>
        <taxon>Pterygota</taxon>
        <taxon>Neoptera</taxon>
        <taxon>Paraneoptera</taxon>
        <taxon>Hemiptera</taxon>
        <taxon>Sternorrhyncha</taxon>
        <taxon>Aphidomorpha</taxon>
        <taxon>Aphidoidea</taxon>
        <taxon>Aphididae</taxon>
        <taxon>Aphidini</taxon>
        <taxon>Aphis</taxon>
        <taxon>Aphis</taxon>
    </lineage>
</organism>
<accession>A0A6G0Z0H0</accession>
<keyword evidence="3" id="KW-1185">Reference proteome</keyword>
<feature type="repeat" description="RCC1" evidence="1">
    <location>
        <begin position="227"/>
        <end position="279"/>
    </location>
</feature>
<dbReference type="GO" id="GO:0019843">
    <property type="term" value="F:rRNA binding"/>
    <property type="evidence" value="ECO:0007669"/>
    <property type="project" value="TreeGrafter"/>
</dbReference>